<feature type="transmembrane region" description="Helical" evidence="1">
    <location>
        <begin position="123"/>
        <end position="152"/>
    </location>
</feature>
<dbReference type="EMBL" id="KZ825566">
    <property type="protein sequence ID" value="PYI27603.1"/>
    <property type="molecule type" value="Genomic_DNA"/>
</dbReference>
<dbReference type="AlphaFoldDB" id="A0A2V5I111"/>
<sequence>MDTRDLAKYTTICMYVHQSMTLMICCNCTVLCCAGPMYCTCTCNLCSCSLLSSAGAPCRQQQLSQPSLAYCSFPWLSLASNHCYMKATSSGICYAEVWVWVWVWGGLAAVWSDIYLSMRCRSYVCAVLCCAVLCWCPVLSLSCALWCMGFLATAGVVYQLEPKA</sequence>
<proteinExistence type="predicted"/>
<dbReference type="Proteomes" id="UP000248817">
    <property type="component" value="Unassembled WGS sequence"/>
</dbReference>
<keyword evidence="1" id="KW-0472">Membrane</keyword>
<name>A0A2V5I111_9EURO</name>
<organism evidence="2 3">
    <name type="scientific">Aspergillus indologenus CBS 114.80</name>
    <dbReference type="NCBI Taxonomy" id="1450541"/>
    <lineage>
        <taxon>Eukaryota</taxon>
        <taxon>Fungi</taxon>
        <taxon>Dikarya</taxon>
        <taxon>Ascomycota</taxon>
        <taxon>Pezizomycotina</taxon>
        <taxon>Eurotiomycetes</taxon>
        <taxon>Eurotiomycetidae</taxon>
        <taxon>Eurotiales</taxon>
        <taxon>Aspergillaceae</taxon>
        <taxon>Aspergillus</taxon>
        <taxon>Aspergillus subgen. Circumdati</taxon>
    </lineage>
</organism>
<keyword evidence="1" id="KW-1133">Transmembrane helix</keyword>
<accession>A0A2V5I111</accession>
<keyword evidence="3" id="KW-1185">Reference proteome</keyword>
<protein>
    <submittedName>
        <fullName evidence="2">Uncharacterized protein</fullName>
    </submittedName>
</protein>
<keyword evidence="1" id="KW-0812">Transmembrane</keyword>
<reference evidence="2 3" key="1">
    <citation type="submission" date="2018-02" db="EMBL/GenBank/DDBJ databases">
        <title>The genomes of Aspergillus section Nigri reveals drivers in fungal speciation.</title>
        <authorList>
            <consortium name="DOE Joint Genome Institute"/>
            <person name="Vesth T.C."/>
            <person name="Nybo J."/>
            <person name="Theobald S."/>
            <person name="Brandl J."/>
            <person name="Frisvad J.C."/>
            <person name="Nielsen K.F."/>
            <person name="Lyhne E.K."/>
            <person name="Kogle M.E."/>
            <person name="Kuo A."/>
            <person name="Riley R."/>
            <person name="Clum A."/>
            <person name="Nolan M."/>
            <person name="Lipzen A."/>
            <person name="Salamov A."/>
            <person name="Henrissat B."/>
            <person name="Wiebenga A."/>
            <person name="De vries R.P."/>
            <person name="Grigoriev I.V."/>
            <person name="Mortensen U.H."/>
            <person name="Andersen M.R."/>
            <person name="Baker S.E."/>
        </authorList>
    </citation>
    <scope>NUCLEOTIDE SEQUENCE [LARGE SCALE GENOMIC DNA]</scope>
    <source>
        <strain evidence="2 3">CBS 114.80</strain>
    </source>
</reference>
<evidence type="ECO:0000313" key="3">
    <source>
        <dbReference type="Proteomes" id="UP000248817"/>
    </source>
</evidence>
<evidence type="ECO:0000256" key="1">
    <source>
        <dbReference type="SAM" id="Phobius"/>
    </source>
</evidence>
<gene>
    <name evidence="2" type="ORF">BP00DRAFT_17384</name>
</gene>
<evidence type="ECO:0000313" key="2">
    <source>
        <dbReference type="EMBL" id="PYI27603.1"/>
    </source>
</evidence>
<feature type="transmembrane region" description="Helical" evidence="1">
    <location>
        <begin position="97"/>
        <end position="116"/>
    </location>
</feature>